<feature type="non-terminal residue" evidence="7">
    <location>
        <position position="622"/>
    </location>
</feature>
<evidence type="ECO:0000256" key="3">
    <source>
        <dbReference type="ARBA" id="ARBA00022737"/>
    </source>
</evidence>
<feature type="region of interest" description="Disordered" evidence="5">
    <location>
        <begin position="1"/>
        <end position="22"/>
    </location>
</feature>
<feature type="repeat" description="WD" evidence="4">
    <location>
        <begin position="522"/>
        <end position="561"/>
    </location>
</feature>
<feature type="compositionally biased region" description="Basic and acidic residues" evidence="5">
    <location>
        <begin position="231"/>
        <end position="241"/>
    </location>
</feature>
<evidence type="ECO:0000313" key="8">
    <source>
        <dbReference type="Proteomes" id="UP000309340"/>
    </source>
</evidence>
<dbReference type="PROSITE" id="PS50082">
    <property type="entry name" value="WD_REPEATS_2"/>
    <property type="match status" value="5"/>
</dbReference>
<comment type="similarity">
    <text evidence="1">Belongs to the WD repeat MET30/SCONB/SCON-2 family.</text>
</comment>
<comment type="caution">
    <text evidence="7">The sequence shown here is derived from an EMBL/GenBank/DDBJ whole genome shotgun (WGS) entry which is preliminary data.</text>
</comment>
<dbReference type="InterPro" id="IPR036322">
    <property type="entry name" value="WD40_repeat_dom_sf"/>
</dbReference>
<keyword evidence="8" id="KW-1185">Reference proteome</keyword>
<dbReference type="InterPro" id="IPR020472">
    <property type="entry name" value="WD40_PAC1"/>
</dbReference>
<dbReference type="InterPro" id="IPR001680">
    <property type="entry name" value="WD40_rpt"/>
</dbReference>
<feature type="repeat" description="WD" evidence="4">
    <location>
        <begin position="359"/>
        <end position="402"/>
    </location>
</feature>
<dbReference type="InterPro" id="IPR050995">
    <property type="entry name" value="WD-F-box_domain-protein"/>
</dbReference>
<accession>A0A4U0WPI3</accession>
<evidence type="ECO:0000256" key="5">
    <source>
        <dbReference type="SAM" id="MobiDB-lite"/>
    </source>
</evidence>
<feature type="region of interest" description="Disordered" evidence="5">
    <location>
        <begin position="144"/>
        <end position="251"/>
    </location>
</feature>
<evidence type="ECO:0000256" key="1">
    <source>
        <dbReference type="ARBA" id="ARBA00007968"/>
    </source>
</evidence>
<dbReference type="Proteomes" id="UP000309340">
    <property type="component" value="Unassembled WGS sequence"/>
</dbReference>
<dbReference type="SMART" id="SM00256">
    <property type="entry name" value="FBOX"/>
    <property type="match status" value="1"/>
</dbReference>
<dbReference type="SUPFAM" id="SSF81383">
    <property type="entry name" value="F-box domain"/>
    <property type="match status" value="1"/>
</dbReference>
<dbReference type="PROSITE" id="PS50294">
    <property type="entry name" value="WD_REPEATS_REGION"/>
    <property type="match status" value="4"/>
</dbReference>
<dbReference type="PRINTS" id="PR00320">
    <property type="entry name" value="GPROTEINBRPT"/>
</dbReference>
<evidence type="ECO:0000259" key="6">
    <source>
        <dbReference type="PROSITE" id="PS50181"/>
    </source>
</evidence>
<dbReference type="OrthoDB" id="19711at2759"/>
<sequence length="622" mass="70718">MRRNISQLDEGYSEGETRSHSDSEMAFVPDMDAATQHVLNLVLALPEEQRKLFAESIIRSLPNADKELIGRYCNTLTHFDPAHYLPAELMLSVLSYLDPLDLLTSSTVSRAWRERAQDEKLWRSCFAREGWVLDRSKIEEFEERMQRRVKKTREESQASRRELQRRGSRKRKTEEAFSEGEAVPKAASPESMDEAVRAQMSQGSEDSMEGVELGPYQPGASSRRSSSDALMRSKIDTRRSSTESATSMTTFSPRRKLTDGYRTQADIQFNLIPGLWRPNTTQPKVSWPYLYKQRARLERNWEKGAYTMFRLPRPEHADEGHTECVYTIQHTCSHLVSGSRDRTIRIWDLNTYRLKGEPLRGHDASVLCLQFDERPEHDIIVSGGSDAYVIVWRFSTGELLRKMTNAHDESVLNLRFDDRYIVTCSKDRSIKVWSRRAMHRSDPLMPSFLLPLLDRGNFLCYNIKTDILREHALLISFGPPMSGAHQAAVNAVQIQDNTIISASGDRTIKAWNVDTGKLVRTYTGHTKGIACVQYDGRRIVSGSSDNTVRIFDAQSAAEVACLTGHENLVRTVQARFGDMDTLTDEELYDKAKATDKAFFQALEAGMPLPSGSRRLSRRNAGS</sequence>
<dbReference type="SMART" id="SM00320">
    <property type="entry name" value="WD40"/>
    <property type="match status" value="5"/>
</dbReference>
<dbReference type="PROSITE" id="PS50181">
    <property type="entry name" value="FBOX"/>
    <property type="match status" value="1"/>
</dbReference>
<dbReference type="Pfam" id="PF12937">
    <property type="entry name" value="F-box-like"/>
    <property type="match status" value="1"/>
</dbReference>
<dbReference type="STRING" id="329884.A0A4U0WPI3"/>
<dbReference type="AlphaFoldDB" id="A0A4U0WPI3"/>
<dbReference type="InterPro" id="IPR036047">
    <property type="entry name" value="F-box-like_dom_sf"/>
</dbReference>
<organism evidence="7 8">
    <name type="scientific">Friedmanniomyces simplex</name>
    <dbReference type="NCBI Taxonomy" id="329884"/>
    <lineage>
        <taxon>Eukaryota</taxon>
        <taxon>Fungi</taxon>
        <taxon>Dikarya</taxon>
        <taxon>Ascomycota</taxon>
        <taxon>Pezizomycotina</taxon>
        <taxon>Dothideomycetes</taxon>
        <taxon>Dothideomycetidae</taxon>
        <taxon>Mycosphaerellales</taxon>
        <taxon>Teratosphaeriaceae</taxon>
        <taxon>Friedmanniomyces</taxon>
    </lineage>
</organism>
<feature type="repeat" description="WD" evidence="4">
    <location>
        <begin position="482"/>
        <end position="521"/>
    </location>
</feature>
<dbReference type="EMBL" id="NAJQ01000755">
    <property type="protein sequence ID" value="TKA65252.1"/>
    <property type="molecule type" value="Genomic_DNA"/>
</dbReference>
<feature type="repeat" description="WD" evidence="4">
    <location>
        <begin position="318"/>
        <end position="351"/>
    </location>
</feature>
<feature type="compositionally biased region" description="Polar residues" evidence="5">
    <location>
        <begin position="242"/>
        <end position="251"/>
    </location>
</feature>
<dbReference type="Gene3D" id="1.20.1280.50">
    <property type="match status" value="1"/>
</dbReference>
<dbReference type="InterPro" id="IPR015943">
    <property type="entry name" value="WD40/YVTN_repeat-like_dom_sf"/>
</dbReference>
<evidence type="ECO:0000256" key="2">
    <source>
        <dbReference type="ARBA" id="ARBA00022574"/>
    </source>
</evidence>
<evidence type="ECO:0000256" key="4">
    <source>
        <dbReference type="PROSITE-ProRule" id="PRU00221"/>
    </source>
</evidence>
<keyword evidence="3" id="KW-0677">Repeat</keyword>
<feature type="domain" description="F-box" evidence="6">
    <location>
        <begin position="79"/>
        <end position="125"/>
    </location>
</feature>
<dbReference type="PROSITE" id="PS00678">
    <property type="entry name" value="WD_REPEATS_1"/>
    <property type="match status" value="2"/>
</dbReference>
<feature type="compositionally biased region" description="Basic and acidic residues" evidence="5">
    <location>
        <begin position="144"/>
        <end position="165"/>
    </location>
</feature>
<dbReference type="PANTHER" id="PTHR14604:SF4">
    <property type="entry name" value="F-BOX DOMAIN-CONTAINING PROTEIN"/>
    <property type="match status" value="1"/>
</dbReference>
<dbReference type="Gene3D" id="2.130.10.10">
    <property type="entry name" value="YVTN repeat-like/Quinoprotein amine dehydrogenase"/>
    <property type="match status" value="1"/>
</dbReference>
<dbReference type="Pfam" id="PF00400">
    <property type="entry name" value="WD40"/>
    <property type="match status" value="5"/>
</dbReference>
<protein>
    <recommendedName>
        <fullName evidence="6">F-box domain-containing protein</fullName>
    </recommendedName>
</protein>
<dbReference type="CDD" id="cd00200">
    <property type="entry name" value="WD40"/>
    <property type="match status" value="1"/>
</dbReference>
<feature type="repeat" description="WD" evidence="4">
    <location>
        <begin position="404"/>
        <end position="434"/>
    </location>
</feature>
<name>A0A4U0WPI3_9PEZI</name>
<dbReference type="PANTHER" id="PTHR14604">
    <property type="entry name" value="WD40 REPEAT PF20"/>
    <property type="match status" value="1"/>
</dbReference>
<keyword evidence="2 4" id="KW-0853">WD repeat</keyword>
<feature type="compositionally biased region" description="Polar residues" evidence="5">
    <location>
        <begin position="219"/>
        <end position="228"/>
    </location>
</feature>
<reference evidence="7 8" key="1">
    <citation type="submission" date="2017-03" db="EMBL/GenBank/DDBJ databases">
        <title>Genomes of endolithic fungi from Antarctica.</title>
        <authorList>
            <person name="Coleine C."/>
            <person name="Masonjones S."/>
            <person name="Stajich J.E."/>
        </authorList>
    </citation>
    <scope>NUCLEOTIDE SEQUENCE [LARGE SCALE GENOMIC DNA]</scope>
    <source>
        <strain evidence="7 8">CCFEE 5184</strain>
    </source>
</reference>
<dbReference type="InterPro" id="IPR001810">
    <property type="entry name" value="F-box_dom"/>
</dbReference>
<dbReference type="SUPFAM" id="SSF50978">
    <property type="entry name" value="WD40 repeat-like"/>
    <property type="match status" value="1"/>
</dbReference>
<gene>
    <name evidence="7" type="ORF">B0A55_11382</name>
</gene>
<evidence type="ECO:0000313" key="7">
    <source>
        <dbReference type="EMBL" id="TKA65252.1"/>
    </source>
</evidence>
<proteinExistence type="inferred from homology"/>
<dbReference type="InterPro" id="IPR019775">
    <property type="entry name" value="WD40_repeat_CS"/>
</dbReference>